<keyword evidence="1" id="KW-0812">Transmembrane</keyword>
<comment type="caution">
    <text evidence="2">The sequence shown here is derived from an EMBL/GenBank/DDBJ whole genome shotgun (WGS) entry which is preliminary data.</text>
</comment>
<dbReference type="RefSeq" id="WP_235310445.1">
    <property type="nucleotide sequence ID" value="NZ_JAKGAS010000001.1"/>
</dbReference>
<feature type="transmembrane region" description="Helical" evidence="1">
    <location>
        <begin position="75"/>
        <end position="96"/>
    </location>
</feature>
<evidence type="ECO:0000256" key="1">
    <source>
        <dbReference type="SAM" id="Phobius"/>
    </source>
</evidence>
<keyword evidence="1" id="KW-0472">Membrane</keyword>
<evidence type="ECO:0000313" key="2">
    <source>
        <dbReference type="EMBL" id="MCF2946928.1"/>
    </source>
</evidence>
<keyword evidence="1" id="KW-1133">Transmembrane helix</keyword>
<protein>
    <recommendedName>
        <fullName evidence="4">Alanyl-tRNA synthetase</fullName>
    </recommendedName>
</protein>
<dbReference type="InterPro" id="IPR046659">
    <property type="entry name" value="DUF6768"/>
</dbReference>
<name>A0ABS9D4G9_9ALTE</name>
<dbReference type="Pfam" id="PF20556">
    <property type="entry name" value="DUF6768"/>
    <property type="match status" value="1"/>
</dbReference>
<evidence type="ECO:0008006" key="4">
    <source>
        <dbReference type="Google" id="ProtNLM"/>
    </source>
</evidence>
<organism evidence="2 3">
    <name type="scientific">Paraglaciecola algarum</name>
    <dbReference type="NCBI Taxonomy" id="3050085"/>
    <lineage>
        <taxon>Bacteria</taxon>
        <taxon>Pseudomonadati</taxon>
        <taxon>Pseudomonadota</taxon>
        <taxon>Gammaproteobacteria</taxon>
        <taxon>Alteromonadales</taxon>
        <taxon>Alteromonadaceae</taxon>
        <taxon>Paraglaciecola</taxon>
    </lineage>
</organism>
<gene>
    <name evidence="2" type="ORF">L0668_02340</name>
</gene>
<evidence type="ECO:0000313" key="3">
    <source>
        <dbReference type="Proteomes" id="UP001521137"/>
    </source>
</evidence>
<keyword evidence="3" id="KW-1185">Reference proteome</keyword>
<sequence>MNIDQKIKNELSDQAAEIDTILAEEKGLFDFIVGSYRGSLKGWFVAVNFVILLVSGVLFWTGYEFFSARTVDQQVFWGVCFIAALVVQVAGKQWIWAEMSRSSLMREIKRVELTLNRHLDKLS</sequence>
<reference evidence="2 3" key="1">
    <citation type="submission" date="2022-01" db="EMBL/GenBank/DDBJ databases">
        <title>Paraglaciecola sp. G1-23.</title>
        <authorList>
            <person name="Jin M.S."/>
            <person name="Han D.M."/>
            <person name="Kim H.M."/>
            <person name="Jeon C.O."/>
        </authorList>
    </citation>
    <scope>NUCLEOTIDE SEQUENCE [LARGE SCALE GENOMIC DNA]</scope>
    <source>
        <strain evidence="2 3">G1-23</strain>
    </source>
</reference>
<accession>A0ABS9D4G9</accession>
<feature type="transmembrane region" description="Helical" evidence="1">
    <location>
        <begin position="43"/>
        <end position="63"/>
    </location>
</feature>
<dbReference type="EMBL" id="JAKGAS010000001">
    <property type="protein sequence ID" value="MCF2946928.1"/>
    <property type="molecule type" value="Genomic_DNA"/>
</dbReference>
<proteinExistence type="predicted"/>
<dbReference type="Proteomes" id="UP001521137">
    <property type="component" value="Unassembled WGS sequence"/>
</dbReference>